<organism evidence="2">
    <name type="scientific">Cupriavidus necator</name>
    <name type="common">Alcaligenes eutrophus</name>
    <name type="synonym">Ralstonia eutropha</name>
    <dbReference type="NCBI Taxonomy" id="106590"/>
    <lineage>
        <taxon>Bacteria</taxon>
        <taxon>Pseudomonadati</taxon>
        <taxon>Pseudomonadota</taxon>
        <taxon>Betaproteobacteria</taxon>
        <taxon>Burkholderiales</taxon>
        <taxon>Burkholderiaceae</taxon>
        <taxon>Cupriavidus</taxon>
    </lineage>
</organism>
<accession>A0A1K0IE72</accession>
<dbReference type="AlphaFoldDB" id="A0A1K0IE72"/>
<feature type="region of interest" description="Disordered" evidence="1">
    <location>
        <begin position="57"/>
        <end position="100"/>
    </location>
</feature>
<protein>
    <submittedName>
        <fullName evidence="2">Uncharacterized protein</fullName>
    </submittedName>
</protein>
<proteinExistence type="predicted"/>
<evidence type="ECO:0000256" key="1">
    <source>
        <dbReference type="SAM" id="MobiDB-lite"/>
    </source>
</evidence>
<gene>
    <name evidence="2" type="ORF">CNECB9_2370050</name>
</gene>
<dbReference type="EMBL" id="FMSH01000154">
    <property type="protein sequence ID" value="SCU75476.1"/>
    <property type="molecule type" value="Genomic_DNA"/>
</dbReference>
<reference evidence="2" key="1">
    <citation type="submission" date="2016-09" db="EMBL/GenBank/DDBJ databases">
        <authorList>
            <person name="Capua I."/>
            <person name="De Benedictis P."/>
            <person name="Joannis T."/>
            <person name="Lombin L.H."/>
            <person name="Cattoli G."/>
        </authorList>
    </citation>
    <scope>NUCLEOTIDE SEQUENCE</scope>
    <source>
        <strain evidence="2">B9</strain>
    </source>
</reference>
<sequence>MAGARLSRGRALSLLVWVVLDPCRFACPVAAEYHADAALAGSAARGCRQARIYQTTRHNRGGCRPGDQPGPQGAEQYGEWRGRGIPAAMAAQDRRRDRAG</sequence>
<name>A0A1K0IE72_CUPNE</name>
<evidence type="ECO:0000313" key="2">
    <source>
        <dbReference type="EMBL" id="SCU75476.1"/>
    </source>
</evidence>